<dbReference type="RefSeq" id="WP_015869118.1">
    <property type="nucleotide sequence ID" value="NC_012785.1"/>
</dbReference>
<dbReference type="Gene3D" id="1.20.120.330">
    <property type="entry name" value="Nucleotidyltransferases domain 2"/>
    <property type="match status" value="1"/>
</dbReference>
<dbReference type="HOGENOM" id="CLU_118479_1_0_0"/>
<dbReference type="eggNOG" id="COG2445">
    <property type="taxonomic scope" value="Bacteria"/>
</dbReference>
<dbReference type="NCBIfam" id="TIGR01987">
    <property type="entry name" value="HI0074"/>
    <property type="match status" value="1"/>
</dbReference>
<keyword evidence="3" id="KW-1185">Reference proteome</keyword>
<dbReference type="STRING" id="521045.Kole_1789"/>
<dbReference type="AlphaFoldDB" id="C5CFY0"/>
<dbReference type="SUPFAM" id="SSF81593">
    <property type="entry name" value="Nucleotidyltransferase substrate binding subunit/domain"/>
    <property type="match status" value="1"/>
</dbReference>
<organism evidence="2 3">
    <name type="scientific">Kosmotoga olearia (strain ATCC BAA-1733 / DSM 21960 / TBF 19.5.1)</name>
    <dbReference type="NCBI Taxonomy" id="521045"/>
    <lineage>
        <taxon>Bacteria</taxon>
        <taxon>Thermotogati</taxon>
        <taxon>Thermotogota</taxon>
        <taxon>Thermotogae</taxon>
        <taxon>Kosmotogales</taxon>
        <taxon>Kosmotogaceae</taxon>
        <taxon>Kosmotoga</taxon>
    </lineage>
</organism>
<proteinExistence type="predicted"/>
<dbReference type="Proteomes" id="UP000002382">
    <property type="component" value="Chromosome"/>
</dbReference>
<gene>
    <name evidence="2" type="ordered locus">Kole_1789</name>
</gene>
<evidence type="ECO:0000256" key="1">
    <source>
        <dbReference type="SAM" id="Coils"/>
    </source>
</evidence>
<reference evidence="2 3" key="2">
    <citation type="journal article" date="2011" name="J. Bacteriol.">
        <title>Genome Sequence of Kosmotoga olearia Strain TBF 19.5.1, a Thermophilic Bacterium with a Wide Growth Temperature Range, Isolated from the Troll B Oil Platform in the North Sea.</title>
        <authorList>
            <person name="Swithers K.S."/>
            <person name="Dipippo J.L."/>
            <person name="Bruce D.C."/>
            <person name="Detter C."/>
            <person name="Tapia R."/>
            <person name="Han S."/>
            <person name="Goodwin L.A."/>
            <person name="Han J."/>
            <person name="Woyke T."/>
            <person name="Pitluck S."/>
            <person name="Pennacchio L."/>
            <person name="Nolan M."/>
            <person name="Mikhailova N."/>
            <person name="Land M.L."/>
            <person name="Nesbo C.L."/>
            <person name="Gogarten J.P."/>
            <person name="Noll K.M."/>
        </authorList>
    </citation>
    <scope>NUCLEOTIDE SEQUENCE [LARGE SCALE GENOMIC DNA]</scope>
    <source>
        <strain evidence="3">ATCC BAA-1733 / DSM 21960 / TBF 19.5.1</strain>
    </source>
</reference>
<evidence type="ECO:0000313" key="3">
    <source>
        <dbReference type="Proteomes" id="UP000002382"/>
    </source>
</evidence>
<feature type="coiled-coil region" evidence="1">
    <location>
        <begin position="1"/>
        <end position="28"/>
    </location>
</feature>
<dbReference type="InterPro" id="IPR010235">
    <property type="entry name" value="HepT"/>
</dbReference>
<dbReference type="KEGG" id="kol:Kole_1789"/>
<dbReference type="OrthoDB" id="9810452at2"/>
<keyword evidence="1" id="KW-0175">Coiled coil</keyword>
<dbReference type="EMBL" id="CP001634">
    <property type="protein sequence ID" value="ACR80474.1"/>
    <property type="molecule type" value="Genomic_DNA"/>
</dbReference>
<sequence length="124" mass="14777">MKRFKQIASDYKRAYERLKEAADTAKTTLEIDGTIQRFEFTFELSWKLIKAYLEKEGIICNSPRKCFKEAYKLGIIENEDTWLEMIDDRNLTVHTYDDKTSRAIFDRIKDHYVIELKKLLELDG</sequence>
<accession>C5CFY0</accession>
<protein>
    <submittedName>
        <fullName evidence="2">Nucleotidyltransferase substrate binding protein, HI0074 family</fullName>
    </submittedName>
</protein>
<name>C5CFY0_KOSOT</name>
<reference evidence="2 3" key="1">
    <citation type="submission" date="2009-06" db="EMBL/GenBank/DDBJ databases">
        <title>Complete sequence of Thermotogales bacterium TBF 19.5.1.</title>
        <authorList>
            <consortium name="US DOE Joint Genome Institute"/>
            <person name="Lucas S."/>
            <person name="Copeland A."/>
            <person name="Lapidus A."/>
            <person name="Glavina del Rio T."/>
            <person name="Tice H."/>
            <person name="Bruce D."/>
            <person name="Goodwin L."/>
            <person name="Pitluck S."/>
            <person name="Chertkov O."/>
            <person name="Brettin T."/>
            <person name="Detter J.C."/>
            <person name="Han C."/>
            <person name="Schmutz J."/>
            <person name="Larimer F."/>
            <person name="Land M."/>
            <person name="Hauser L."/>
            <person name="Kyrpides N."/>
            <person name="Ovchinnikova G."/>
            <person name="Noll K."/>
        </authorList>
    </citation>
    <scope>NUCLEOTIDE SEQUENCE [LARGE SCALE GENOMIC DNA]</scope>
    <source>
        <strain evidence="3">ATCC BAA-1733 / DSM 21960 / TBF 19.5.1</strain>
    </source>
</reference>
<evidence type="ECO:0000313" key="2">
    <source>
        <dbReference type="EMBL" id="ACR80474.1"/>
    </source>
</evidence>
<dbReference type="Pfam" id="PF08780">
    <property type="entry name" value="NTase_sub_bind"/>
    <property type="match status" value="1"/>
</dbReference>